<proteinExistence type="inferred from homology"/>
<keyword evidence="3 6" id="KW-0285">Flavoprotein</keyword>
<dbReference type="Pfam" id="PF01266">
    <property type="entry name" value="DAO"/>
    <property type="match status" value="1"/>
</dbReference>
<evidence type="ECO:0000256" key="3">
    <source>
        <dbReference type="ARBA" id="ARBA00022630"/>
    </source>
</evidence>
<dbReference type="Gene3D" id="3.50.50.60">
    <property type="entry name" value="FAD/NAD(P)-binding domain"/>
    <property type="match status" value="1"/>
</dbReference>
<reference evidence="9 10" key="1">
    <citation type="submission" date="2024-04" db="EMBL/GenBank/DDBJ databases">
        <title>Draft genome sequence of Sessilibacter corallicola NBRC 116591.</title>
        <authorList>
            <person name="Miyakawa T."/>
            <person name="Kusuya Y."/>
            <person name="Miura T."/>
        </authorList>
    </citation>
    <scope>NUCLEOTIDE SEQUENCE [LARGE SCALE GENOMIC DNA]</scope>
    <source>
        <strain evidence="9 10">KU-00831-HH</strain>
    </source>
</reference>
<dbReference type="Gene3D" id="1.10.8.870">
    <property type="entry name" value="Alpha-glycerophosphate oxidase, cap domain"/>
    <property type="match status" value="1"/>
</dbReference>
<dbReference type="EC" id="1.1.5.3" evidence="6"/>
<dbReference type="PANTHER" id="PTHR11985">
    <property type="entry name" value="GLYCEROL-3-PHOSPHATE DEHYDROGENASE"/>
    <property type="match status" value="1"/>
</dbReference>
<dbReference type="NCBIfam" id="NF009906">
    <property type="entry name" value="PRK13369.1"/>
    <property type="match status" value="1"/>
</dbReference>
<dbReference type="InterPro" id="IPR031656">
    <property type="entry name" value="DAO_C"/>
</dbReference>
<dbReference type="InterPro" id="IPR038299">
    <property type="entry name" value="DAO_C_sf"/>
</dbReference>
<evidence type="ECO:0000259" key="8">
    <source>
        <dbReference type="Pfam" id="PF16901"/>
    </source>
</evidence>
<comment type="similarity">
    <text evidence="2 6">Belongs to the FAD-dependent glycerol-3-phosphate dehydrogenase family.</text>
</comment>
<feature type="domain" description="Alpha-glycerophosphate oxidase C-terminal" evidence="8">
    <location>
        <begin position="379"/>
        <end position="489"/>
    </location>
</feature>
<keyword evidence="10" id="KW-1185">Reference proteome</keyword>
<dbReference type="NCBIfam" id="NF008899">
    <property type="entry name" value="PRK12266.1"/>
    <property type="match status" value="1"/>
</dbReference>
<dbReference type="PROSITE" id="PS00977">
    <property type="entry name" value="FAD_G3PDH_1"/>
    <property type="match status" value="1"/>
</dbReference>
<name>A0ABQ0AEI7_9GAMM</name>
<evidence type="ECO:0000313" key="10">
    <source>
        <dbReference type="Proteomes" id="UP001465153"/>
    </source>
</evidence>
<sequence>MYDLIVIGGGINGCGIANDAAGRGLKVLLCEKNDLASSTSSKSSKLIHGGLRYLEHYEFRLVKEALAERETLLNNAPHIMWPLRFILPHRPHLRPRWMIMAGLFLYDHLSRLKTLRKSNSVSFGKDSPLIDDIKNGFEYSDGWVDDARLVILNAMSARHHGANILPQSDCVEAVREKDHWIVKIKNNVTQQVTTERCKMLVNAAGPWVGDLFKNVIAAKATKNIRLIKGSHIVVPKIHNNEQAYILQNEDQRIVFVIPYENDFSLIGTTDVEVDQDPSTVKISKDEIDYLVKITNKHFKRKITADDIVYTYSGVRPLLDDESSSAQAITRDYTLEIDQEDDAAPLLSIFGGKITTYRKLAEAATNRISEFFPTMSGTWTKTAPLPGGNFSNRKALKEKLIKQFPWLTDSLLDRYIRSYGTLTFKVLMGCFSKEDMGKHFGAELYQCEVEYLIDNEWATCTDDILWRRSKLGLKINEKQKEVLTKAIDTLINAPDDNYQIKENI</sequence>
<keyword evidence="5 6" id="KW-0560">Oxidoreductase</keyword>
<evidence type="ECO:0000259" key="7">
    <source>
        <dbReference type="Pfam" id="PF01266"/>
    </source>
</evidence>
<dbReference type="SUPFAM" id="SSF51905">
    <property type="entry name" value="FAD/NAD(P)-binding domain"/>
    <property type="match status" value="1"/>
</dbReference>
<protein>
    <recommendedName>
        <fullName evidence="6">Glycerol-3-phosphate dehydrogenase</fullName>
        <ecNumber evidence="6">1.1.5.3</ecNumber>
    </recommendedName>
</protein>
<dbReference type="PANTHER" id="PTHR11985:SF15">
    <property type="entry name" value="GLYCEROL-3-PHOSPHATE DEHYDROGENASE, MITOCHONDRIAL"/>
    <property type="match status" value="1"/>
</dbReference>
<evidence type="ECO:0000313" key="9">
    <source>
        <dbReference type="EMBL" id="GAA6170060.1"/>
    </source>
</evidence>
<dbReference type="RefSeq" id="WP_353304414.1">
    <property type="nucleotide sequence ID" value="NZ_BAABWN010000018.1"/>
</dbReference>
<feature type="domain" description="FAD dependent oxidoreductase" evidence="7">
    <location>
        <begin position="3"/>
        <end position="322"/>
    </location>
</feature>
<dbReference type="InterPro" id="IPR000447">
    <property type="entry name" value="G3P_DH_FAD-dep"/>
</dbReference>
<keyword evidence="4" id="KW-0274">FAD</keyword>
<evidence type="ECO:0000256" key="5">
    <source>
        <dbReference type="ARBA" id="ARBA00023002"/>
    </source>
</evidence>
<dbReference type="PRINTS" id="PR01001">
    <property type="entry name" value="FADG3PDH"/>
</dbReference>
<dbReference type="Proteomes" id="UP001465153">
    <property type="component" value="Unassembled WGS sequence"/>
</dbReference>
<evidence type="ECO:0000256" key="2">
    <source>
        <dbReference type="ARBA" id="ARBA00007330"/>
    </source>
</evidence>
<evidence type="ECO:0000256" key="4">
    <source>
        <dbReference type="ARBA" id="ARBA00022827"/>
    </source>
</evidence>
<dbReference type="InterPro" id="IPR006076">
    <property type="entry name" value="FAD-dep_OxRdtase"/>
</dbReference>
<gene>
    <name evidence="9" type="primary">glpD_1</name>
    <name evidence="9" type="ORF">NBRC116591_38720</name>
</gene>
<organism evidence="9 10">
    <name type="scientific">Sessilibacter corallicola</name>
    <dbReference type="NCBI Taxonomy" id="2904075"/>
    <lineage>
        <taxon>Bacteria</taxon>
        <taxon>Pseudomonadati</taxon>
        <taxon>Pseudomonadota</taxon>
        <taxon>Gammaproteobacteria</taxon>
        <taxon>Cellvibrionales</taxon>
        <taxon>Cellvibrionaceae</taxon>
        <taxon>Sessilibacter</taxon>
    </lineage>
</organism>
<comment type="cofactor">
    <cofactor evidence="1 6">
        <name>FAD</name>
        <dbReference type="ChEBI" id="CHEBI:57692"/>
    </cofactor>
</comment>
<evidence type="ECO:0000256" key="1">
    <source>
        <dbReference type="ARBA" id="ARBA00001974"/>
    </source>
</evidence>
<comment type="caution">
    <text evidence="9">The sequence shown here is derived from an EMBL/GenBank/DDBJ whole genome shotgun (WGS) entry which is preliminary data.</text>
</comment>
<dbReference type="PROSITE" id="PS00978">
    <property type="entry name" value="FAD_G3PDH_2"/>
    <property type="match status" value="1"/>
</dbReference>
<dbReference type="SUPFAM" id="SSF54373">
    <property type="entry name" value="FAD-linked reductases, C-terminal domain"/>
    <property type="match status" value="1"/>
</dbReference>
<dbReference type="InterPro" id="IPR036188">
    <property type="entry name" value="FAD/NAD-bd_sf"/>
</dbReference>
<evidence type="ECO:0000256" key="6">
    <source>
        <dbReference type="RuleBase" id="RU361217"/>
    </source>
</evidence>
<accession>A0ABQ0AEI7</accession>
<dbReference type="EMBL" id="BAABWN010000018">
    <property type="protein sequence ID" value="GAA6170060.1"/>
    <property type="molecule type" value="Genomic_DNA"/>
</dbReference>
<dbReference type="Gene3D" id="3.30.9.10">
    <property type="entry name" value="D-Amino Acid Oxidase, subunit A, domain 2"/>
    <property type="match status" value="1"/>
</dbReference>
<comment type="catalytic activity">
    <reaction evidence="6">
        <text>a quinone + sn-glycerol 3-phosphate = dihydroxyacetone phosphate + a quinol</text>
        <dbReference type="Rhea" id="RHEA:18977"/>
        <dbReference type="ChEBI" id="CHEBI:24646"/>
        <dbReference type="ChEBI" id="CHEBI:57597"/>
        <dbReference type="ChEBI" id="CHEBI:57642"/>
        <dbReference type="ChEBI" id="CHEBI:132124"/>
        <dbReference type="EC" id="1.1.5.3"/>
    </reaction>
</comment>
<dbReference type="Pfam" id="PF16901">
    <property type="entry name" value="DAO_C"/>
    <property type="match status" value="1"/>
</dbReference>
<dbReference type="Gene3D" id="6.10.250.1890">
    <property type="match status" value="1"/>
</dbReference>